<name>A0ABD3QWJ2_9STRA</name>
<sequence>MSSLRNAVKRITHKERSQPQSRSHLGLLEKRRDYRLRSTNYKSKQTTLSSMRIKASNRNPDEYYMGMNSSKVDGMSGNNSGRHLKTEERRRKDLEERGLGDDAVRIMKDQDLSYVRMQRVMDGRKIERLQSSLHYLTDDNNNDMGKKRKHTVFIEGDVQDFDPVQHFDTVPELMGRAFNRPRIEDLEKEATKKLVGRKVTLSDLQDDYYNNDEDDEEQPRQLTEKQLKKQRKAQKKLERQVAKSRSAAYTEMEMRSERMQKLKAAEDALVVEKQCQMKGRRRKIEGSGEDGKPAVYKWRRKRAR</sequence>
<gene>
    <name evidence="6" type="ORF">ACHAWO_012264</name>
</gene>
<evidence type="ECO:0000256" key="1">
    <source>
        <dbReference type="ARBA" id="ARBA00004604"/>
    </source>
</evidence>
<feature type="region of interest" description="Disordered" evidence="5">
    <location>
        <begin position="232"/>
        <end position="255"/>
    </location>
</feature>
<evidence type="ECO:0000313" key="6">
    <source>
        <dbReference type="EMBL" id="KAL3804589.1"/>
    </source>
</evidence>
<protein>
    <recommendedName>
        <fullName evidence="8">U3 small nucleolar RNA-associated protein 11</fullName>
    </recommendedName>
</protein>
<keyword evidence="3" id="KW-0698">rRNA processing</keyword>
<accession>A0ABD3QWJ2</accession>
<organism evidence="6 7">
    <name type="scientific">Cyclotella atomus</name>
    <dbReference type="NCBI Taxonomy" id="382360"/>
    <lineage>
        <taxon>Eukaryota</taxon>
        <taxon>Sar</taxon>
        <taxon>Stramenopiles</taxon>
        <taxon>Ochrophyta</taxon>
        <taxon>Bacillariophyta</taxon>
        <taxon>Coscinodiscophyceae</taxon>
        <taxon>Thalassiosirophycidae</taxon>
        <taxon>Stephanodiscales</taxon>
        <taxon>Stephanodiscaceae</taxon>
        <taxon>Cyclotella</taxon>
    </lineage>
</organism>
<keyword evidence="4" id="KW-0539">Nucleus</keyword>
<dbReference type="Pfam" id="PF03998">
    <property type="entry name" value="Utp11"/>
    <property type="match status" value="1"/>
</dbReference>
<evidence type="ECO:0000313" key="7">
    <source>
        <dbReference type="Proteomes" id="UP001530400"/>
    </source>
</evidence>
<dbReference type="GO" id="GO:0006364">
    <property type="term" value="P:rRNA processing"/>
    <property type="evidence" value="ECO:0007669"/>
    <property type="project" value="UniProtKB-KW"/>
</dbReference>
<feature type="compositionally biased region" description="Polar residues" evidence="5">
    <location>
        <begin position="68"/>
        <end position="81"/>
    </location>
</feature>
<proteinExistence type="inferred from homology"/>
<dbReference type="PANTHER" id="PTHR12838">
    <property type="entry name" value="U3 SMALL NUCLEOLAR RNA-ASSOCIATED PROTEIN 11"/>
    <property type="match status" value="1"/>
</dbReference>
<comment type="subcellular location">
    <subcellularLocation>
        <location evidence="1">Nucleus</location>
        <location evidence="1">Nucleolus</location>
    </subcellularLocation>
</comment>
<dbReference type="Proteomes" id="UP001530400">
    <property type="component" value="Unassembled WGS sequence"/>
</dbReference>
<reference evidence="6 7" key="1">
    <citation type="submission" date="2024-10" db="EMBL/GenBank/DDBJ databases">
        <title>Updated reference genomes for cyclostephanoid diatoms.</title>
        <authorList>
            <person name="Roberts W.R."/>
            <person name="Alverson A.J."/>
        </authorList>
    </citation>
    <scope>NUCLEOTIDE SEQUENCE [LARGE SCALE GENOMIC DNA]</scope>
    <source>
        <strain evidence="6 7">AJA010-31</strain>
    </source>
</reference>
<feature type="compositionally biased region" description="Polar residues" evidence="5">
    <location>
        <begin position="37"/>
        <end position="50"/>
    </location>
</feature>
<dbReference type="AlphaFoldDB" id="A0ABD3QWJ2"/>
<evidence type="ECO:0000256" key="2">
    <source>
        <dbReference type="ARBA" id="ARBA00008105"/>
    </source>
</evidence>
<dbReference type="PANTHER" id="PTHR12838:SF0">
    <property type="entry name" value="U3 SMALL NUCLEOLAR RNA-ASSOCIATED PROTEIN 11-RELATED"/>
    <property type="match status" value="1"/>
</dbReference>
<dbReference type="EMBL" id="JALLPJ020000037">
    <property type="protein sequence ID" value="KAL3804589.1"/>
    <property type="molecule type" value="Genomic_DNA"/>
</dbReference>
<dbReference type="GO" id="GO:0005730">
    <property type="term" value="C:nucleolus"/>
    <property type="evidence" value="ECO:0007669"/>
    <property type="project" value="UniProtKB-SubCell"/>
</dbReference>
<dbReference type="InterPro" id="IPR007144">
    <property type="entry name" value="SSU_processome_Utp11"/>
</dbReference>
<feature type="region of interest" description="Disordered" evidence="5">
    <location>
        <begin position="68"/>
        <end position="94"/>
    </location>
</feature>
<evidence type="ECO:0000256" key="3">
    <source>
        <dbReference type="ARBA" id="ARBA00022552"/>
    </source>
</evidence>
<feature type="region of interest" description="Disordered" evidence="5">
    <location>
        <begin position="1"/>
        <end position="50"/>
    </location>
</feature>
<evidence type="ECO:0008006" key="8">
    <source>
        <dbReference type="Google" id="ProtNLM"/>
    </source>
</evidence>
<dbReference type="PIRSF" id="PIRSF015952">
    <property type="entry name" value="U3snoRNP11"/>
    <property type="match status" value="1"/>
</dbReference>
<feature type="compositionally biased region" description="Basic and acidic residues" evidence="5">
    <location>
        <begin position="27"/>
        <end position="36"/>
    </location>
</feature>
<keyword evidence="7" id="KW-1185">Reference proteome</keyword>
<feature type="compositionally biased region" description="Basic and acidic residues" evidence="5">
    <location>
        <begin position="84"/>
        <end position="94"/>
    </location>
</feature>
<comment type="caution">
    <text evidence="6">The sequence shown here is derived from an EMBL/GenBank/DDBJ whole genome shotgun (WGS) entry which is preliminary data.</text>
</comment>
<evidence type="ECO:0000256" key="4">
    <source>
        <dbReference type="ARBA" id="ARBA00023242"/>
    </source>
</evidence>
<feature type="region of interest" description="Disordered" evidence="5">
    <location>
        <begin position="277"/>
        <end position="304"/>
    </location>
</feature>
<comment type="similarity">
    <text evidence="2">Belongs to the UTP11 family.</text>
</comment>
<evidence type="ECO:0000256" key="5">
    <source>
        <dbReference type="SAM" id="MobiDB-lite"/>
    </source>
</evidence>